<comment type="caution">
    <text evidence="1">The sequence shown here is derived from an EMBL/GenBank/DDBJ whole genome shotgun (WGS) entry which is preliminary data.</text>
</comment>
<organism evidence="1 2">
    <name type="scientific">Diphasiastrum complanatum</name>
    <name type="common">Issler's clubmoss</name>
    <name type="synonym">Lycopodium complanatum</name>
    <dbReference type="NCBI Taxonomy" id="34168"/>
    <lineage>
        <taxon>Eukaryota</taxon>
        <taxon>Viridiplantae</taxon>
        <taxon>Streptophyta</taxon>
        <taxon>Embryophyta</taxon>
        <taxon>Tracheophyta</taxon>
        <taxon>Lycopodiopsida</taxon>
        <taxon>Lycopodiales</taxon>
        <taxon>Lycopodiaceae</taxon>
        <taxon>Lycopodioideae</taxon>
        <taxon>Diphasiastrum</taxon>
    </lineage>
</organism>
<proteinExistence type="predicted"/>
<evidence type="ECO:0000313" key="2">
    <source>
        <dbReference type="Proteomes" id="UP001162992"/>
    </source>
</evidence>
<sequence>MGNCREVEIRGRILRVLEHEHMVASGLGNCLTGSWMWDSALMLALWLDATVGPSGALDGKQVVELGAGTGLPGMAAAVYGAMVTLTDRPGLLPGLWRNVEENDVRDRVTVQALEWGGDCADLALSVDFILMSDLLYDEGAMPALCKTLIELSHAHTQVFLAYEMRVGTTECFEVMKQAGLELTWVPNKEMHPDWRQRDDMGILRVLREPSKEVNL</sequence>
<keyword evidence="2" id="KW-1185">Reference proteome</keyword>
<dbReference type="Proteomes" id="UP001162992">
    <property type="component" value="Chromosome 9"/>
</dbReference>
<evidence type="ECO:0000313" key="1">
    <source>
        <dbReference type="EMBL" id="KAJ7544259.1"/>
    </source>
</evidence>
<dbReference type="EMBL" id="CM055100">
    <property type="protein sequence ID" value="KAJ7544259.1"/>
    <property type="molecule type" value="Genomic_DNA"/>
</dbReference>
<accession>A0ACC2CQE2</accession>
<name>A0ACC2CQE2_DIPCM</name>
<protein>
    <submittedName>
        <fullName evidence="1">Uncharacterized protein</fullName>
    </submittedName>
</protein>
<gene>
    <name evidence="1" type="ORF">O6H91_09G071200</name>
</gene>
<reference evidence="2" key="1">
    <citation type="journal article" date="2024" name="Proc. Natl. Acad. Sci. U.S.A.">
        <title>Extraordinary preservation of gene collinearity over three hundred million years revealed in homosporous lycophytes.</title>
        <authorList>
            <person name="Li C."/>
            <person name="Wickell D."/>
            <person name="Kuo L.Y."/>
            <person name="Chen X."/>
            <person name="Nie B."/>
            <person name="Liao X."/>
            <person name="Peng D."/>
            <person name="Ji J."/>
            <person name="Jenkins J."/>
            <person name="Williams M."/>
            <person name="Shu S."/>
            <person name="Plott C."/>
            <person name="Barry K."/>
            <person name="Rajasekar S."/>
            <person name="Grimwood J."/>
            <person name="Han X."/>
            <person name="Sun S."/>
            <person name="Hou Z."/>
            <person name="He W."/>
            <person name="Dai G."/>
            <person name="Sun C."/>
            <person name="Schmutz J."/>
            <person name="Leebens-Mack J.H."/>
            <person name="Li F.W."/>
            <person name="Wang L."/>
        </authorList>
    </citation>
    <scope>NUCLEOTIDE SEQUENCE [LARGE SCALE GENOMIC DNA]</scope>
    <source>
        <strain evidence="2">cv. PW_Plant_1</strain>
    </source>
</reference>